<dbReference type="AlphaFoldDB" id="A0A362X1N2"/>
<name>A0A362X1N2_9FLAO</name>
<sequence>MRDLAYIFVFICFCHCGFAQHYFNGYINTEQWQGDVYLSIIEDYRTLKTIDNEQIISKTSVDHTGFFKFSGNQLDTEHRIYKLHVDNCDVYSQDSNHFNGHCSDSKDILFIAKNTDSISFPLSFDAEMFCDIKSTNLKTSTFIRIDSIKEEMKFAYSEYRSKANRELNNKKWFKTLQDFGIGLNEPLAELYIYTFLSDRSSSFHDYYLKDLEVNTYYDNLLKRLKKTYPNSPYTKQYEAEITSDKFIATPDRDTTTANWMHILSGVLLASLILNFWFIYRDKTKNKKKHLQIKDQLTKQEQKVLDLILQAYSNKEIAGALFVSVSTVKTHVNNIYKKLNVNSRDEIKSLTNNKL</sequence>
<keyword evidence="1" id="KW-0805">Transcription regulation</keyword>
<keyword evidence="2" id="KW-0238">DNA-binding</keyword>
<dbReference type="Proteomes" id="UP000251545">
    <property type="component" value="Unassembled WGS sequence"/>
</dbReference>
<dbReference type="GO" id="GO:0003677">
    <property type="term" value="F:DNA binding"/>
    <property type="evidence" value="ECO:0007669"/>
    <property type="project" value="UniProtKB-KW"/>
</dbReference>
<evidence type="ECO:0000259" key="5">
    <source>
        <dbReference type="PROSITE" id="PS50043"/>
    </source>
</evidence>
<dbReference type="PRINTS" id="PR00038">
    <property type="entry name" value="HTHLUXR"/>
</dbReference>
<protein>
    <submittedName>
        <fullName evidence="6">Regulatory LuxR family protein</fullName>
    </submittedName>
</protein>
<dbReference type="CDD" id="cd06170">
    <property type="entry name" value="LuxR_C_like"/>
    <property type="match status" value="1"/>
</dbReference>
<keyword evidence="3" id="KW-0804">Transcription</keyword>
<feature type="transmembrane region" description="Helical" evidence="4">
    <location>
        <begin position="259"/>
        <end position="279"/>
    </location>
</feature>
<evidence type="ECO:0000313" key="7">
    <source>
        <dbReference type="Proteomes" id="UP000251545"/>
    </source>
</evidence>
<dbReference type="SMART" id="SM00421">
    <property type="entry name" value="HTH_LUXR"/>
    <property type="match status" value="1"/>
</dbReference>
<dbReference type="InterPro" id="IPR000792">
    <property type="entry name" value="Tscrpt_reg_LuxR_C"/>
</dbReference>
<dbReference type="InterPro" id="IPR016032">
    <property type="entry name" value="Sig_transdc_resp-reg_C-effctor"/>
</dbReference>
<evidence type="ECO:0000256" key="1">
    <source>
        <dbReference type="ARBA" id="ARBA00023015"/>
    </source>
</evidence>
<feature type="domain" description="HTH luxR-type" evidence="5">
    <location>
        <begin position="289"/>
        <end position="354"/>
    </location>
</feature>
<dbReference type="InterPro" id="IPR036388">
    <property type="entry name" value="WH-like_DNA-bd_sf"/>
</dbReference>
<dbReference type="PROSITE" id="PS50043">
    <property type="entry name" value="HTH_LUXR_2"/>
    <property type="match status" value="1"/>
</dbReference>
<dbReference type="Pfam" id="PF00196">
    <property type="entry name" value="GerE"/>
    <property type="match status" value="1"/>
</dbReference>
<accession>A0A362X1N2</accession>
<keyword evidence="4" id="KW-0812">Transmembrane</keyword>
<dbReference type="PANTHER" id="PTHR44688">
    <property type="entry name" value="DNA-BINDING TRANSCRIPTIONAL ACTIVATOR DEVR_DOSR"/>
    <property type="match status" value="1"/>
</dbReference>
<comment type="caution">
    <text evidence="6">The sequence shown here is derived from an EMBL/GenBank/DDBJ whole genome shotgun (WGS) entry which is preliminary data.</text>
</comment>
<dbReference type="PANTHER" id="PTHR44688:SF16">
    <property type="entry name" value="DNA-BINDING TRANSCRIPTIONAL ACTIVATOR DEVR_DOSR"/>
    <property type="match status" value="1"/>
</dbReference>
<keyword evidence="4" id="KW-1133">Transmembrane helix</keyword>
<keyword evidence="4" id="KW-0472">Membrane</keyword>
<evidence type="ECO:0000256" key="3">
    <source>
        <dbReference type="ARBA" id="ARBA00023163"/>
    </source>
</evidence>
<dbReference type="Gene3D" id="1.10.10.10">
    <property type="entry name" value="Winged helix-like DNA-binding domain superfamily/Winged helix DNA-binding domain"/>
    <property type="match status" value="1"/>
</dbReference>
<evidence type="ECO:0000256" key="4">
    <source>
        <dbReference type="SAM" id="Phobius"/>
    </source>
</evidence>
<organism evidence="6 7">
    <name type="scientific">Jejuia pallidilutea</name>
    <dbReference type="NCBI Taxonomy" id="504487"/>
    <lineage>
        <taxon>Bacteria</taxon>
        <taxon>Pseudomonadati</taxon>
        <taxon>Bacteroidota</taxon>
        <taxon>Flavobacteriia</taxon>
        <taxon>Flavobacteriales</taxon>
        <taxon>Flavobacteriaceae</taxon>
        <taxon>Jejuia</taxon>
    </lineage>
</organism>
<proteinExistence type="predicted"/>
<evidence type="ECO:0000256" key="2">
    <source>
        <dbReference type="ARBA" id="ARBA00023125"/>
    </source>
</evidence>
<evidence type="ECO:0000313" key="6">
    <source>
        <dbReference type="EMBL" id="PQV47252.1"/>
    </source>
</evidence>
<reference evidence="6 7" key="1">
    <citation type="submission" date="2018-02" db="EMBL/GenBank/DDBJ databases">
        <title>Genomic Encyclopedia of Archaeal and Bacterial Type Strains, Phase II (KMG-II): from individual species to whole genera.</title>
        <authorList>
            <person name="Goeker M."/>
        </authorList>
    </citation>
    <scope>NUCLEOTIDE SEQUENCE [LARGE SCALE GENOMIC DNA]</scope>
    <source>
        <strain evidence="6 7">DSM 21165</strain>
    </source>
</reference>
<gene>
    <name evidence="6" type="ORF">CLV33_10734</name>
</gene>
<dbReference type="SUPFAM" id="SSF46894">
    <property type="entry name" value="C-terminal effector domain of the bipartite response regulators"/>
    <property type="match status" value="1"/>
</dbReference>
<dbReference type="RefSeq" id="WP_244906430.1">
    <property type="nucleotide sequence ID" value="NZ_PVEO01000007.1"/>
</dbReference>
<dbReference type="GO" id="GO:0006355">
    <property type="term" value="P:regulation of DNA-templated transcription"/>
    <property type="evidence" value="ECO:0007669"/>
    <property type="project" value="InterPro"/>
</dbReference>
<dbReference type="EMBL" id="PVEO01000007">
    <property type="protein sequence ID" value="PQV47252.1"/>
    <property type="molecule type" value="Genomic_DNA"/>
</dbReference>